<feature type="domain" description="SnoaL-like" evidence="1">
    <location>
        <begin position="13"/>
        <end position="103"/>
    </location>
</feature>
<dbReference type="EMBL" id="LT670844">
    <property type="protein sequence ID" value="SHK22543.1"/>
    <property type="molecule type" value="Genomic_DNA"/>
</dbReference>
<evidence type="ECO:0000259" key="1">
    <source>
        <dbReference type="Pfam" id="PF12680"/>
    </source>
</evidence>
<dbReference type="AlphaFoldDB" id="A0A1M6QR29"/>
<reference evidence="2 3" key="1">
    <citation type="submission" date="2016-11" db="EMBL/GenBank/DDBJ databases">
        <authorList>
            <person name="Jaros S."/>
            <person name="Januszkiewicz K."/>
            <person name="Wedrychowicz H."/>
        </authorList>
    </citation>
    <scope>NUCLEOTIDE SEQUENCE [LARGE SCALE GENOMIC DNA]</scope>
    <source>
        <strain evidence="2 3">GAS499</strain>
    </source>
</reference>
<dbReference type="GO" id="GO:0016853">
    <property type="term" value="F:isomerase activity"/>
    <property type="evidence" value="ECO:0007669"/>
    <property type="project" value="UniProtKB-KW"/>
</dbReference>
<name>A0A1M6QR29_9BRAD</name>
<dbReference type="SUPFAM" id="SSF54427">
    <property type="entry name" value="NTF2-like"/>
    <property type="match status" value="1"/>
</dbReference>
<dbReference type="InterPro" id="IPR037401">
    <property type="entry name" value="SnoaL-like"/>
</dbReference>
<dbReference type="RefSeq" id="WP_079538638.1">
    <property type="nucleotide sequence ID" value="NZ_LT670844.1"/>
</dbReference>
<protein>
    <submittedName>
        <fullName evidence="2">Ketosteroid isomerase-related protein</fullName>
    </submittedName>
</protein>
<evidence type="ECO:0000313" key="2">
    <source>
        <dbReference type="EMBL" id="SHK22543.1"/>
    </source>
</evidence>
<keyword evidence="2" id="KW-0413">Isomerase</keyword>
<dbReference type="InterPro" id="IPR032710">
    <property type="entry name" value="NTF2-like_dom_sf"/>
</dbReference>
<accession>A0A1M6QR29</accession>
<sequence length="121" mass="14237">MSNRDRAEMIRVLFAAYLTNDRKAVVDAFTDDFRFTSPYDDEIDKPTYFSRCWRVADWIERHELEKILVEGDEAFVAYKCLAKSGKQFRNTEFFGFAGDKIKRIDVYFGASYQDGVFVKQK</sequence>
<dbReference type="Gene3D" id="3.10.450.50">
    <property type="match status" value="1"/>
</dbReference>
<evidence type="ECO:0000313" key="3">
    <source>
        <dbReference type="Proteomes" id="UP000189935"/>
    </source>
</evidence>
<organism evidence="2 3">
    <name type="scientific">Bradyrhizobium lablabi</name>
    <dbReference type="NCBI Taxonomy" id="722472"/>
    <lineage>
        <taxon>Bacteria</taxon>
        <taxon>Pseudomonadati</taxon>
        <taxon>Pseudomonadota</taxon>
        <taxon>Alphaproteobacteria</taxon>
        <taxon>Hyphomicrobiales</taxon>
        <taxon>Nitrobacteraceae</taxon>
        <taxon>Bradyrhizobium</taxon>
    </lineage>
</organism>
<dbReference type="OrthoDB" id="4945579at2"/>
<gene>
    <name evidence="2" type="ORF">SAMN05444159_2754</name>
</gene>
<proteinExistence type="predicted"/>
<dbReference type="Pfam" id="PF12680">
    <property type="entry name" value="SnoaL_2"/>
    <property type="match status" value="1"/>
</dbReference>
<dbReference type="Proteomes" id="UP000189935">
    <property type="component" value="Chromosome I"/>
</dbReference>